<dbReference type="NCBIfam" id="TIGR00299">
    <property type="entry name" value="nickel pincer cofactor biosynthesis protein LarC"/>
    <property type="match status" value="1"/>
</dbReference>
<dbReference type="GO" id="GO:0016151">
    <property type="term" value="F:nickel cation binding"/>
    <property type="evidence" value="ECO:0007669"/>
    <property type="project" value="UniProtKB-UniRule"/>
</dbReference>
<dbReference type="PANTHER" id="PTHR36566">
    <property type="entry name" value="NICKEL INSERTION PROTEIN-RELATED"/>
    <property type="match status" value="1"/>
</dbReference>
<keyword evidence="4" id="KW-1185">Reference proteome</keyword>
<dbReference type="GO" id="GO:0016829">
    <property type="term" value="F:lyase activity"/>
    <property type="evidence" value="ECO:0007669"/>
    <property type="project" value="UniProtKB-UniRule"/>
</dbReference>
<organism evidence="3 4">
    <name type="scientific">Enhygromyxa salina</name>
    <dbReference type="NCBI Taxonomy" id="215803"/>
    <lineage>
        <taxon>Bacteria</taxon>
        <taxon>Pseudomonadati</taxon>
        <taxon>Myxococcota</taxon>
        <taxon>Polyangia</taxon>
        <taxon>Nannocystales</taxon>
        <taxon>Nannocystaceae</taxon>
        <taxon>Enhygromyxa</taxon>
    </lineage>
</organism>
<comment type="caution">
    <text evidence="3">The sequence shown here is derived from an EMBL/GenBank/DDBJ whole genome shotgun (WGS) entry which is preliminary data.</text>
</comment>
<dbReference type="Pfam" id="PF01969">
    <property type="entry name" value="Ni_insertion"/>
    <property type="match status" value="1"/>
</dbReference>
<dbReference type="Gene3D" id="3.10.20.300">
    <property type="entry name" value="mk0293 like domain"/>
    <property type="match status" value="1"/>
</dbReference>
<evidence type="ECO:0000313" key="4">
    <source>
        <dbReference type="Proteomes" id="UP000237968"/>
    </source>
</evidence>
<dbReference type="EMBL" id="PVNK01000068">
    <property type="protein sequence ID" value="PRQ03877.1"/>
    <property type="molecule type" value="Genomic_DNA"/>
</dbReference>
<gene>
    <name evidence="3" type="ORF">ENSA5_12460</name>
</gene>
<reference evidence="3 4" key="1">
    <citation type="submission" date="2018-03" db="EMBL/GenBank/DDBJ databases">
        <title>Draft Genome Sequences of the Obligatory Marine Myxobacteria Enhygromyxa salina SWB005.</title>
        <authorList>
            <person name="Poehlein A."/>
            <person name="Moghaddam J.A."/>
            <person name="Harms H."/>
            <person name="Alanjari M."/>
            <person name="Koenig G.M."/>
            <person name="Daniel R."/>
            <person name="Schaeberle T.F."/>
        </authorList>
    </citation>
    <scope>NUCLEOTIDE SEQUENCE [LARGE SCALE GENOMIC DNA]</scope>
    <source>
        <strain evidence="3 4">SWB005</strain>
    </source>
</reference>
<keyword evidence="1 2" id="KW-0533">Nickel</keyword>
<name>A0A2S9YFI5_9BACT</name>
<comment type="similarity">
    <text evidence="2">Belongs to the LarC family.</text>
</comment>
<dbReference type="InterPro" id="IPR002822">
    <property type="entry name" value="Ni_insertion"/>
</dbReference>
<accession>A0A2S9YFI5</accession>
<keyword evidence="2" id="KW-0456">Lyase</keyword>
<evidence type="ECO:0000256" key="1">
    <source>
        <dbReference type="ARBA" id="ARBA00022596"/>
    </source>
</evidence>
<evidence type="ECO:0000256" key="2">
    <source>
        <dbReference type="HAMAP-Rule" id="MF_01074"/>
    </source>
</evidence>
<dbReference type="AlphaFoldDB" id="A0A2S9YFI5"/>
<dbReference type="Gene3D" id="3.30.70.1380">
    <property type="entry name" value="Transcriptional regulatory protein pf0864 domain like"/>
    <property type="match status" value="1"/>
</dbReference>
<dbReference type="Proteomes" id="UP000237968">
    <property type="component" value="Unassembled WGS sequence"/>
</dbReference>
<proteinExistence type="inferred from homology"/>
<dbReference type="HAMAP" id="MF_01074">
    <property type="entry name" value="LarC"/>
    <property type="match status" value="1"/>
</dbReference>
<evidence type="ECO:0000313" key="3">
    <source>
        <dbReference type="EMBL" id="PRQ03877.1"/>
    </source>
</evidence>
<sequence length="411" mass="44266">MYIRRTVSRPDSSSGVAPRKTALLDPFGGLAGDMLLGALLDLDAELEGDLEAALAEPLSSLNLPDWRLDASPAMRRQLGCVKATFHVPDEADHRHLPEIRARIEASSLPARAKHKADAAFVVLAEAEAKVHRIPVERVHFHEVGAADAILDICAVSFALDRLGVDELLCGPLPGGSGTIRCAHGDMPCPAPAVVHLLADFVVLAGVGEGEMVTPTGAALLRAWGRPLEDGELGYRSRGVGYGAGTRERSVLRVSLVEGDGQELEEQLERDQICVLETHLDDESPELLAWVSDRLFELGAVDVAFAPLTMKKGRPGLALTVLVPPPLRERAVATILRETTALGVREQVVARTILAREITTLDTPWGPVRIKHAGGRGRPEYEDLARIARARQLPLREVAEAVAALAREASKR</sequence>
<protein>
    <recommendedName>
        <fullName evidence="2">Putative nickel insertion protein</fullName>
    </recommendedName>
</protein>
<dbReference type="PANTHER" id="PTHR36566:SF1">
    <property type="entry name" value="PYRIDINIUM-3,5-BISTHIOCARBOXYLIC ACID MONONUCLEOTIDE NICKEL INSERTION PROTEIN"/>
    <property type="match status" value="1"/>
</dbReference>